<comment type="caution">
    <text evidence="2">The sequence shown here is derived from an EMBL/GenBank/DDBJ whole genome shotgun (WGS) entry which is preliminary data.</text>
</comment>
<evidence type="ECO:0000256" key="1">
    <source>
        <dbReference type="SAM" id="MobiDB-lite"/>
    </source>
</evidence>
<dbReference type="AlphaFoldDB" id="A0A699I122"/>
<organism evidence="2">
    <name type="scientific">Tanacetum cinerariifolium</name>
    <name type="common">Dalmatian daisy</name>
    <name type="synonym">Chrysanthemum cinerariifolium</name>
    <dbReference type="NCBI Taxonomy" id="118510"/>
    <lineage>
        <taxon>Eukaryota</taxon>
        <taxon>Viridiplantae</taxon>
        <taxon>Streptophyta</taxon>
        <taxon>Embryophyta</taxon>
        <taxon>Tracheophyta</taxon>
        <taxon>Spermatophyta</taxon>
        <taxon>Magnoliopsida</taxon>
        <taxon>eudicotyledons</taxon>
        <taxon>Gunneridae</taxon>
        <taxon>Pentapetalae</taxon>
        <taxon>asterids</taxon>
        <taxon>campanulids</taxon>
        <taxon>Asterales</taxon>
        <taxon>Asteraceae</taxon>
        <taxon>Asteroideae</taxon>
        <taxon>Anthemideae</taxon>
        <taxon>Anthemidinae</taxon>
        <taxon>Tanacetum</taxon>
    </lineage>
</organism>
<accession>A0A699I122</accession>
<reference evidence="2" key="1">
    <citation type="journal article" date="2019" name="Sci. Rep.">
        <title>Draft genome of Tanacetum cinerariifolium, the natural source of mosquito coil.</title>
        <authorList>
            <person name="Yamashiro T."/>
            <person name="Shiraishi A."/>
            <person name="Satake H."/>
            <person name="Nakayama K."/>
        </authorList>
    </citation>
    <scope>NUCLEOTIDE SEQUENCE</scope>
</reference>
<name>A0A699I122_TANCI</name>
<feature type="region of interest" description="Disordered" evidence="1">
    <location>
        <begin position="75"/>
        <end position="130"/>
    </location>
</feature>
<protein>
    <submittedName>
        <fullName evidence="2">Uncharacterized protein</fullName>
    </submittedName>
</protein>
<sequence>MCPVYVRDVTFHEDLPYFLVTTYRHQEENDDLLVYVSPTPVKTTKQSAELDTLPLKVYPRRPRITSDLICKPSSQLKDAPIDAPNEISDDIPTSAPSKAYGESDAPSDAPNGSDSPLPSLAPKLDLPITL</sequence>
<dbReference type="EMBL" id="BKCJ010237743">
    <property type="protein sequence ID" value="GEZ07004.1"/>
    <property type="molecule type" value="Genomic_DNA"/>
</dbReference>
<gene>
    <name evidence="2" type="ORF">Tci_478977</name>
</gene>
<proteinExistence type="predicted"/>
<evidence type="ECO:0000313" key="2">
    <source>
        <dbReference type="EMBL" id="GEZ07004.1"/>
    </source>
</evidence>